<name>A0A2V5IS41_9MICC</name>
<dbReference type="OrthoDB" id="3210158at2"/>
<dbReference type="InterPro" id="IPR021391">
    <property type="entry name" value="DUF3027"/>
</dbReference>
<evidence type="ECO:0000313" key="3">
    <source>
        <dbReference type="Proteomes" id="UP000247980"/>
    </source>
</evidence>
<dbReference type="EMBL" id="QJVC01000003">
    <property type="protein sequence ID" value="PYI39345.1"/>
    <property type="molecule type" value="Genomic_DNA"/>
</dbReference>
<feature type="region of interest" description="Disordered" evidence="1">
    <location>
        <begin position="1"/>
        <end position="42"/>
    </location>
</feature>
<dbReference type="AlphaFoldDB" id="A0A2V5IS41"/>
<evidence type="ECO:0000313" key="2">
    <source>
        <dbReference type="EMBL" id="PYI39345.1"/>
    </source>
</evidence>
<dbReference type="RefSeq" id="WP_110484445.1">
    <property type="nucleotide sequence ID" value="NZ_QJVC01000003.1"/>
</dbReference>
<dbReference type="Pfam" id="PF11228">
    <property type="entry name" value="DUF3027"/>
    <property type="match status" value="1"/>
</dbReference>
<gene>
    <name evidence="2" type="ORF">CVS30_05120</name>
</gene>
<accession>A0A2V5IS41</accession>
<comment type="caution">
    <text evidence="2">The sequence shown here is derived from an EMBL/GenBank/DDBJ whole genome shotgun (WGS) entry which is preliminary data.</text>
</comment>
<dbReference type="Proteomes" id="UP000247980">
    <property type="component" value="Unassembled WGS sequence"/>
</dbReference>
<proteinExistence type="predicted"/>
<feature type="compositionally biased region" description="Low complexity" evidence="1">
    <location>
        <begin position="26"/>
        <end position="36"/>
    </location>
</feature>
<reference evidence="2 3" key="1">
    <citation type="submission" date="2018-05" db="EMBL/GenBank/DDBJ databases">
        <title>Genetic diversity of glacier-inhabiting Cryobacterium bacteria in China and description of Cryobacterium mengkeensis sp. nov. and Arthrobacter glacialis sp. nov.</title>
        <authorList>
            <person name="Liu Q."/>
            <person name="Xin Y.-H."/>
        </authorList>
    </citation>
    <scope>NUCLEOTIDE SEQUENCE [LARGE SCALE GENOMIC DNA]</scope>
    <source>
        <strain evidence="2 3">B7</strain>
    </source>
</reference>
<organism evidence="2 3">
    <name type="scientific">Arthrobacter psychrolactophilus</name>
    <dbReference type="NCBI Taxonomy" id="92442"/>
    <lineage>
        <taxon>Bacteria</taxon>
        <taxon>Bacillati</taxon>
        <taxon>Actinomycetota</taxon>
        <taxon>Actinomycetes</taxon>
        <taxon>Micrococcales</taxon>
        <taxon>Micrococcaceae</taxon>
        <taxon>Arthrobacter</taxon>
    </lineage>
</organism>
<sequence length="203" mass="21395">MTELLGESTATPVSSDATPEQENPVAGAAETEAAETQRPGIPLWRVGKPDSFLAAEVDPARSAVLSIATVDEIGKHVGARSEGVRCVTHLFECNKPGYRGWTWFATLSRVSRGKEATVNEVGLLPTEDSVLAPAWVPWSERVRPEDQAAADAAMNLHAQHTAAHEAEHSEEESDGGAAATELATDEAASEDAAVAAPEEDTAE</sequence>
<feature type="compositionally biased region" description="Polar residues" evidence="1">
    <location>
        <begin position="8"/>
        <end position="21"/>
    </location>
</feature>
<keyword evidence="3" id="KW-1185">Reference proteome</keyword>
<evidence type="ECO:0000256" key="1">
    <source>
        <dbReference type="SAM" id="MobiDB-lite"/>
    </source>
</evidence>
<protein>
    <submittedName>
        <fullName evidence="2">DUF3027 domain-containing protein</fullName>
    </submittedName>
</protein>
<feature type="region of interest" description="Disordered" evidence="1">
    <location>
        <begin position="158"/>
        <end position="203"/>
    </location>
</feature>